<dbReference type="InterPro" id="IPR011545">
    <property type="entry name" value="DEAD/DEAH_box_helicase_dom"/>
</dbReference>
<dbReference type="Pfam" id="PF00270">
    <property type="entry name" value="DEAD"/>
    <property type="match status" value="1"/>
</dbReference>
<keyword evidence="7" id="KW-0067">ATP-binding</keyword>
<gene>
    <name evidence="12" type="ORF">NADFUDRAFT_80957</name>
</gene>
<dbReference type="FunFam" id="1.10.3380.30:FF:000001">
    <property type="entry name" value="Ski2 ATP-dependent RNA helicase"/>
    <property type="match status" value="1"/>
</dbReference>
<evidence type="ECO:0000256" key="4">
    <source>
        <dbReference type="ARBA" id="ARBA00022741"/>
    </source>
</evidence>
<organism evidence="12 13">
    <name type="scientific">Nadsonia fulvescens var. elongata DSM 6958</name>
    <dbReference type="NCBI Taxonomy" id="857566"/>
    <lineage>
        <taxon>Eukaryota</taxon>
        <taxon>Fungi</taxon>
        <taxon>Dikarya</taxon>
        <taxon>Ascomycota</taxon>
        <taxon>Saccharomycotina</taxon>
        <taxon>Dipodascomycetes</taxon>
        <taxon>Dipodascales</taxon>
        <taxon>Dipodascales incertae sedis</taxon>
        <taxon>Nadsonia</taxon>
    </lineage>
</organism>
<evidence type="ECO:0000259" key="11">
    <source>
        <dbReference type="PROSITE" id="PS51194"/>
    </source>
</evidence>
<dbReference type="PIRSF" id="PIRSF005198">
    <property type="entry name" value="Antiviral_helicase_SKI2"/>
    <property type="match status" value="1"/>
</dbReference>
<keyword evidence="8" id="KW-0694">RNA-binding</keyword>
<dbReference type="GO" id="GO:0016787">
    <property type="term" value="F:hydrolase activity"/>
    <property type="evidence" value="ECO:0007669"/>
    <property type="project" value="UniProtKB-KW"/>
</dbReference>
<keyword evidence="4" id="KW-0547">Nucleotide-binding</keyword>
<dbReference type="FunFam" id="3.40.50.300:FF:000987">
    <property type="entry name" value="DEAD/DEAH box RNA helicase"/>
    <property type="match status" value="1"/>
</dbReference>
<dbReference type="SMART" id="SM00487">
    <property type="entry name" value="DEXDc"/>
    <property type="match status" value="1"/>
</dbReference>
<dbReference type="Proteomes" id="UP000095009">
    <property type="component" value="Unassembled WGS sequence"/>
</dbReference>
<evidence type="ECO:0000256" key="8">
    <source>
        <dbReference type="ARBA" id="ARBA00022884"/>
    </source>
</evidence>
<dbReference type="GO" id="GO:0005524">
    <property type="term" value="F:ATP binding"/>
    <property type="evidence" value="ECO:0007669"/>
    <property type="project" value="UniProtKB-KW"/>
</dbReference>
<keyword evidence="5" id="KW-0378">Hydrolase</keyword>
<comment type="subcellular location">
    <subcellularLocation>
        <location evidence="1">Cytoplasm</location>
    </subcellularLocation>
</comment>
<dbReference type="GO" id="GO:0055087">
    <property type="term" value="C:Ski complex"/>
    <property type="evidence" value="ECO:0007669"/>
    <property type="project" value="TreeGrafter"/>
</dbReference>
<dbReference type="InterPro" id="IPR001650">
    <property type="entry name" value="Helicase_C-like"/>
</dbReference>
<dbReference type="InterPro" id="IPR014001">
    <property type="entry name" value="Helicase_ATP-bd"/>
</dbReference>
<dbReference type="PANTHER" id="PTHR12131:SF1">
    <property type="entry name" value="ATP-DEPENDENT RNA HELICASE SUPV3L1, MITOCHONDRIAL-RELATED"/>
    <property type="match status" value="1"/>
</dbReference>
<dbReference type="FunFam" id="3.40.50.300:FF:000354">
    <property type="entry name" value="ATP-dependent RNA helicase SKI2"/>
    <property type="match status" value="1"/>
</dbReference>
<protein>
    <submittedName>
        <fullName evidence="12">Antiviral helicase</fullName>
    </submittedName>
</protein>
<dbReference type="SMART" id="SM01142">
    <property type="entry name" value="DSHCT"/>
    <property type="match status" value="1"/>
</dbReference>
<dbReference type="InterPro" id="IPR048727">
    <property type="entry name" value="Ski2_beta-barrel"/>
</dbReference>
<dbReference type="PANTHER" id="PTHR12131">
    <property type="entry name" value="ATP-DEPENDENT RNA AND DNA HELICASE"/>
    <property type="match status" value="1"/>
</dbReference>
<dbReference type="SMART" id="SM00490">
    <property type="entry name" value="HELICc"/>
    <property type="match status" value="1"/>
</dbReference>
<evidence type="ECO:0000256" key="7">
    <source>
        <dbReference type="ARBA" id="ARBA00022840"/>
    </source>
</evidence>
<dbReference type="GO" id="GO:0070478">
    <property type="term" value="P:nuclear-transcribed mRNA catabolic process, 3'-5' exonucleolytic nonsense-mediated decay"/>
    <property type="evidence" value="ECO:0007669"/>
    <property type="project" value="TreeGrafter"/>
</dbReference>
<dbReference type="InterPro" id="IPR012961">
    <property type="entry name" value="Ski2/MTR4_C"/>
</dbReference>
<dbReference type="Pfam" id="PF00271">
    <property type="entry name" value="Helicase_C"/>
    <property type="match status" value="1"/>
</dbReference>
<dbReference type="Gene3D" id="3.40.50.300">
    <property type="entry name" value="P-loop containing nucleotide triphosphate hydrolases"/>
    <property type="match status" value="2"/>
</dbReference>
<evidence type="ECO:0000259" key="10">
    <source>
        <dbReference type="PROSITE" id="PS51192"/>
    </source>
</evidence>
<feature type="compositionally biased region" description="Basic and acidic residues" evidence="9">
    <location>
        <begin position="233"/>
        <end position="248"/>
    </location>
</feature>
<dbReference type="PROSITE" id="PS51192">
    <property type="entry name" value="HELICASE_ATP_BIND_1"/>
    <property type="match status" value="1"/>
</dbReference>
<feature type="compositionally biased region" description="Low complexity" evidence="9">
    <location>
        <begin position="282"/>
        <end position="292"/>
    </location>
</feature>
<reference evidence="12 13" key="1">
    <citation type="journal article" date="2016" name="Proc. Natl. Acad. Sci. U.S.A.">
        <title>Comparative genomics of biotechnologically important yeasts.</title>
        <authorList>
            <person name="Riley R."/>
            <person name="Haridas S."/>
            <person name="Wolfe K.H."/>
            <person name="Lopes M.R."/>
            <person name="Hittinger C.T."/>
            <person name="Goeker M."/>
            <person name="Salamov A.A."/>
            <person name="Wisecaver J.H."/>
            <person name="Long T.M."/>
            <person name="Calvey C.H."/>
            <person name="Aerts A.L."/>
            <person name="Barry K.W."/>
            <person name="Choi C."/>
            <person name="Clum A."/>
            <person name="Coughlan A.Y."/>
            <person name="Deshpande S."/>
            <person name="Douglass A.P."/>
            <person name="Hanson S.J."/>
            <person name="Klenk H.-P."/>
            <person name="LaButti K.M."/>
            <person name="Lapidus A."/>
            <person name="Lindquist E.A."/>
            <person name="Lipzen A.M."/>
            <person name="Meier-Kolthoff J.P."/>
            <person name="Ohm R.A."/>
            <person name="Otillar R.P."/>
            <person name="Pangilinan J.L."/>
            <person name="Peng Y."/>
            <person name="Rokas A."/>
            <person name="Rosa C.A."/>
            <person name="Scheuner C."/>
            <person name="Sibirny A.A."/>
            <person name="Slot J.C."/>
            <person name="Stielow J.B."/>
            <person name="Sun H."/>
            <person name="Kurtzman C.P."/>
            <person name="Blackwell M."/>
            <person name="Grigoriev I.V."/>
            <person name="Jeffries T.W."/>
        </authorList>
    </citation>
    <scope>NUCLEOTIDE SEQUENCE [LARGE SCALE GENOMIC DNA]</scope>
    <source>
        <strain evidence="12 13">DSM 6958</strain>
    </source>
</reference>
<comment type="similarity">
    <text evidence="2">Belongs to the helicase family. SKI2 subfamily.</text>
</comment>
<evidence type="ECO:0000256" key="9">
    <source>
        <dbReference type="SAM" id="MobiDB-lite"/>
    </source>
</evidence>
<feature type="region of interest" description="Disordered" evidence="9">
    <location>
        <begin position="231"/>
        <end position="292"/>
    </location>
</feature>
<dbReference type="GO" id="GO:0003724">
    <property type="term" value="F:RNA helicase activity"/>
    <property type="evidence" value="ECO:0007669"/>
    <property type="project" value="InterPro"/>
</dbReference>
<evidence type="ECO:0000313" key="12">
    <source>
        <dbReference type="EMBL" id="ODQ67805.1"/>
    </source>
</evidence>
<feature type="domain" description="Helicase ATP-binding" evidence="10">
    <location>
        <begin position="27"/>
        <end position="183"/>
    </location>
</feature>
<dbReference type="STRING" id="857566.A0A1E3PQU0"/>
<keyword evidence="13" id="KW-1185">Reference proteome</keyword>
<dbReference type="Gene3D" id="1.10.3380.30">
    <property type="match status" value="2"/>
</dbReference>
<name>A0A1E3PQU0_9ASCO</name>
<evidence type="ECO:0000256" key="5">
    <source>
        <dbReference type="ARBA" id="ARBA00022801"/>
    </source>
</evidence>
<keyword evidence="3" id="KW-0963">Cytoplasm</keyword>
<evidence type="ECO:0000256" key="3">
    <source>
        <dbReference type="ARBA" id="ARBA00022490"/>
    </source>
</evidence>
<dbReference type="AlphaFoldDB" id="A0A1E3PQU0"/>
<dbReference type="InterPro" id="IPR016438">
    <property type="entry name" value="SKI2-like"/>
</dbReference>
<dbReference type="GO" id="GO:0003723">
    <property type="term" value="F:RNA binding"/>
    <property type="evidence" value="ECO:0007669"/>
    <property type="project" value="UniProtKB-KW"/>
</dbReference>
<evidence type="ECO:0000256" key="1">
    <source>
        <dbReference type="ARBA" id="ARBA00004496"/>
    </source>
</evidence>
<dbReference type="SUPFAM" id="SSF52540">
    <property type="entry name" value="P-loop containing nucleoside triphosphate hydrolases"/>
    <property type="match status" value="1"/>
</dbReference>
<dbReference type="Pfam" id="PF08148">
    <property type="entry name" value="DSHCT"/>
    <property type="match status" value="1"/>
</dbReference>
<sequence>MENFHELVPRMAREFPFELDTFQKEAVYHLEQGDSVFVAAHTSAGKTVVAEYAIAMAQRNMTKAIYTSPIKALSNQKFRDFKQIYDDVGILTGDVQINPEASCLIMTTEILRSMLYRGADVIRDVEFVIFDEVHYVNDQDRGVVWEEVIIMLPEHVKFILLSATVPNTFEFANWVGRTKQKNIYVISTPKRPVPLEHSLWVKGRPYKIVGAEKKFLLDGYNAAADALAPKVPKGRDDAVNSRGGKDSARGGARGGSRGGSANGRGGNSNNPRGGFRGGRSGGNYNSNRSGNAPSKQTFMEMINYLKKNNLLPVTIFVFSKKKCEQYAHYLNSLDFCTASDKNKIRVFIDKAVARLRKEDRDLPQIIQVREWLSRGIAVHHGGLLPIVKEVIEILFAESLIKVLFATETFAMGLNLPTRTVIFSGCRKHDGRSFRDLLPGEYTQMAGRAGRRGLDTTGTVYIMSDGTEPPTRTSLELMLLGNPTKLQSQFRLTYNMILNLLRVEALKVEDMIKRSFSENSAQLLLPEHQKSVQINETLLAGMVRKSCDSCDPDIDETHDNIVKYQKLVSEELEIAFKSSAGRKSLSPGRVIIFQETSCPRDIAITINSDLKTRTFKVLVLSNYSHKTKKRSSDNTPYLPFIESYAKNNLPPFKLKNEFKIKTISFDCVEMVTKHIMDRALIQGIIGRDPDIIKAGITWINDIAQKKMVSARLDKIKEVGFLQAHEEKLNTMEKLRDSKSARSKSFLAAYKEVHEEYLIKCKIESLKSMISDQNLELLPDYEQRIEVLQELNYVDPNLNVLLKGRVACEVNAGFELILTELILENFLGDYEPEEIVALLSCFVFDNGSDEPEFVTPRLDSGKARILGIVNRLNGIFNSHQILQTQEEIEFADRKRFGLMEVVYEWAKGLPFKSVIGLTDIQEGVVVRVITRLDEICREVKNAARIIGDTTLHDKMDEAQTKIKRDIVFCASLYL</sequence>
<dbReference type="PROSITE" id="PS51194">
    <property type="entry name" value="HELICASE_CTER"/>
    <property type="match status" value="1"/>
</dbReference>
<keyword evidence="6 12" id="KW-0347">Helicase</keyword>
<evidence type="ECO:0000256" key="6">
    <source>
        <dbReference type="ARBA" id="ARBA00022806"/>
    </source>
</evidence>
<dbReference type="InterPro" id="IPR050699">
    <property type="entry name" value="RNA-DNA_Helicase"/>
</dbReference>
<evidence type="ECO:0000313" key="13">
    <source>
        <dbReference type="Proteomes" id="UP000095009"/>
    </source>
</evidence>
<feature type="domain" description="Helicase C-terminal" evidence="11">
    <location>
        <begin position="297"/>
        <end position="500"/>
    </location>
</feature>
<dbReference type="CDD" id="cd18795">
    <property type="entry name" value="SF2_C_Ski2"/>
    <property type="match status" value="1"/>
</dbReference>
<dbReference type="InterPro" id="IPR027417">
    <property type="entry name" value="P-loop_NTPase"/>
</dbReference>
<feature type="compositionally biased region" description="Gly residues" evidence="9">
    <location>
        <begin position="251"/>
        <end position="266"/>
    </location>
</feature>
<accession>A0A1E3PQU0</accession>
<dbReference type="Pfam" id="PF21409">
    <property type="entry name" value="Ski2_beta-barrel"/>
    <property type="match status" value="1"/>
</dbReference>
<dbReference type="Gene3D" id="2.30.30.1160">
    <property type="match status" value="1"/>
</dbReference>
<dbReference type="EMBL" id="KV454406">
    <property type="protein sequence ID" value="ODQ67805.1"/>
    <property type="molecule type" value="Genomic_DNA"/>
</dbReference>
<proteinExistence type="inferred from homology"/>
<dbReference type="Pfam" id="PF21408">
    <property type="entry name" value="MTR4-like_stalk"/>
    <property type="match status" value="1"/>
</dbReference>
<evidence type="ECO:0000256" key="2">
    <source>
        <dbReference type="ARBA" id="ARBA00010140"/>
    </source>
</evidence>
<dbReference type="OrthoDB" id="64767at2759"/>
<dbReference type="InterPro" id="IPR048392">
    <property type="entry name" value="MTR4-like_stalk"/>
</dbReference>